<accession>A0ABW6WGJ7</accession>
<keyword evidence="2" id="KW-1185">Reference proteome</keyword>
<gene>
    <name evidence="1" type="ORF">ACFY35_21665</name>
</gene>
<protein>
    <submittedName>
        <fullName evidence="1">Uncharacterized protein</fullName>
    </submittedName>
</protein>
<evidence type="ECO:0000313" key="1">
    <source>
        <dbReference type="EMBL" id="MFF5292056.1"/>
    </source>
</evidence>
<dbReference type="RefSeq" id="WP_020509939.1">
    <property type="nucleotide sequence ID" value="NZ_JBIAZU010000004.1"/>
</dbReference>
<sequence length="274" mass="29932">MPARTDSTYQVDRGILRMLLDSYWNSDGWRSDVPPPAKAAVAAGVMFDQPWVAGHDEVVEAARAAAKRLDIGEVSDAFLAGLTAKRMDLRSALGSYAVARHLPAHTFRPGTDAHRCDLCGLIDDVQPIDRNAMNFERFKWGGVRRDDLGYVAFDLAQFARAPRLEMQGADVELGQELIAALRSLPPKTTAAQAATALKLLPGNKDERSAVLDILGVCGILRAGSRPSYAEAFVPYSARELPPAHHSDLSYPVCWWRASHGVAASGLRTFLPRLR</sequence>
<organism evidence="1 2">
    <name type="scientific">Paractinoplanes globisporus</name>
    <dbReference type="NCBI Taxonomy" id="113565"/>
    <lineage>
        <taxon>Bacteria</taxon>
        <taxon>Bacillati</taxon>
        <taxon>Actinomycetota</taxon>
        <taxon>Actinomycetes</taxon>
        <taxon>Micromonosporales</taxon>
        <taxon>Micromonosporaceae</taxon>
        <taxon>Paractinoplanes</taxon>
    </lineage>
</organism>
<dbReference type="Proteomes" id="UP001602245">
    <property type="component" value="Unassembled WGS sequence"/>
</dbReference>
<name>A0ABW6WGJ7_9ACTN</name>
<proteinExistence type="predicted"/>
<comment type="caution">
    <text evidence="1">The sequence shown here is derived from an EMBL/GenBank/DDBJ whole genome shotgun (WGS) entry which is preliminary data.</text>
</comment>
<dbReference type="EMBL" id="JBIAZU010000004">
    <property type="protein sequence ID" value="MFF5292056.1"/>
    <property type="molecule type" value="Genomic_DNA"/>
</dbReference>
<reference evidence="1 2" key="1">
    <citation type="submission" date="2024-10" db="EMBL/GenBank/DDBJ databases">
        <title>The Natural Products Discovery Center: Release of the First 8490 Sequenced Strains for Exploring Actinobacteria Biosynthetic Diversity.</title>
        <authorList>
            <person name="Kalkreuter E."/>
            <person name="Kautsar S.A."/>
            <person name="Yang D."/>
            <person name="Bader C.D."/>
            <person name="Teijaro C.N."/>
            <person name="Fluegel L."/>
            <person name="Davis C.M."/>
            <person name="Simpson J.R."/>
            <person name="Lauterbach L."/>
            <person name="Steele A.D."/>
            <person name="Gui C."/>
            <person name="Meng S."/>
            <person name="Li G."/>
            <person name="Viehrig K."/>
            <person name="Ye F."/>
            <person name="Su P."/>
            <person name="Kiefer A.F."/>
            <person name="Nichols A."/>
            <person name="Cepeda A.J."/>
            <person name="Yan W."/>
            <person name="Fan B."/>
            <person name="Jiang Y."/>
            <person name="Adhikari A."/>
            <person name="Zheng C.-J."/>
            <person name="Schuster L."/>
            <person name="Cowan T.M."/>
            <person name="Smanski M.J."/>
            <person name="Chevrette M.G."/>
            <person name="De Carvalho L.P.S."/>
            <person name="Shen B."/>
        </authorList>
    </citation>
    <scope>NUCLEOTIDE SEQUENCE [LARGE SCALE GENOMIC DNA]</scope>
    <source>
        <strain evidence="1 2">NPDC000087</strain>
    </source>
</reference>
<evidence type="ECO:0000313" key="2">
    <source>
        <dbReference type="Proteomes" id="UP001602245"/>
    </source>
</evidence>